<dbReference type="RefSeq" id="WP_198114831.1">
    <property type="nucleotide sequence ID" value="NZ_CP066121.1"/>
</dbReference>
<proteinExistence type="predicted"/>
<name>A0A8I1ANZ2_ACIBZ</name>
<evidence type="ECO:0000313" key="1">
    <source>
        <dbReference type="EMBL" id="UUN95931.1"/>
    </source>
</evidence>
<dbReference type="AlphaFoldDB" id="A0A8I1ANZ2"/>
<accession>A0A8I1ANZ2</accession>
<dbReference type="Proteomes" id="UP000644140">
    <property type="component" value="Chromosome"/>
</dbReference>
<gene>
    <name evidence="1" type="ORF">I9054_011090</name>
</gene>
<protein>
    <submittedName>
        <fullName evidence="1">Uncharacterized protein</fullName>
    </submittedName>
</protein>
<dbReference type="EMBL" id="CP092085">
    <property type="protein sequence ID" value="UUN95931.1"/>
    <property type="molecule type" value="Genomic_DNA"/>
</dbReference>
<organism evidence="1 2">
    <name type="scientific">Acinetobacter bereziniae</name>
    <name type="common">Acinetobacter genomosp. 10</name>
    <dbReference type="NCBI Taxonomy" id="106648"/>
    <lineage>
        <taxon>Bacteria</taxon>
        <taxon>Pseudomonadati</taxon>
        <taxon>Pseudomonadota</taxon>
        <taxon>Gammaproteobacteria</taxon>
        <taxon>Moraxellales</taxon>
        <taxon>Moraxellaceae</taxon>
        <taxon>Acinetobacter</taxon>
    </lineage>
</organism>
<sequence>MKRDRSKSKRDRRDETRDKKDNLALSKITFSFLNFIGKDTKEVGQTWDEWKENDPTMIVDLLNKLQYLGTLNTNQAKEEKSLTVYGPFPPDSKFKCPENLKHISTWGVIRKFSGLARAPGFYDGQGVFNIVFLDKNHEFWPSER</sequence>
<reference evidence="1" key="1">
    <citation type="submission" date="2022-02" db="EMBL/GenBank/DDBJ databases">
        <title>Characterization of Tn125 harboring carbapenem-resistant Acinetobacter bereziniae clinical isolates.</title>
        <authorList>
            <person name="Wong N.-K."/>
            <person name="Pan Q."/>
        </authorList>
    </citation>
    <scope>NUCLEOTIDE SEQUENCE</scope>
    <source>
        <strain evidence="1">GD03393</strain>
    </source>
</reference>
<evidence type="ECO:0000313" key="2">
    <source>
        <dbReference type="Proteomes" id="UP000644140"/>
    </source>
</evidence>